<accession>A0A255E8E6</accession>
<evidence type="ECO:0000313" key="1">
    <source>
        <dbReference type="EMBL" id="OYN87829.1"/>
    </source>
</evidence>
<organism evidence="1 4">
    <name type="scientific">Parenemella sanctibonifatiensis</name>
    <dbReference type="NCBI Taxonomy" id="2016505"/>
    <lineage>
        <taxon>Bacteria</taxon>
        <taxon>Bacillati</taxon>
        <taxon>Actinomycetota</taxon>
        <taxon>Actinomycetes</taxon>
        <taxon>Propionibacteriales</taxon>
        <taxon>Propionibacteriaceae</taxon>
        <taxon>Parenemella</taxon>
    </lineage>
</organism>
<name>A0A255E8E6_9ACTN</name>
<proteinExistence type="predicted"/>
<gene>
    <name evidence="2" type="ORF">CGZ91_01045</name>
    <name evidence="1" type="ORF">CGZ92_06065</name>
</gene>
<dbReference type="RefSeq" id="WP_094450494.1">
    <property type="nucleotide sequence ID" value="NZ_NMVI01000015.1"/>
</dbReference>
<dbReference type="InterPro" id="IPR036770">
    <property type="entry name" value="Ankyrin_rpt-contain_sf"/>
</dbReference>
<dbReference type="AlphaFoldDB" id="A0A255E8E6"/>
<comment type="caution">
    <text evidence="1">The sequence shown here is derived from an EMBL/GenBank/DDBJ whole genome shotgun (WGS) entry which is preliminary data.</text>
</comment>
<accession>A0A255EKW9</accession>
<dbReference type="Proteomes" id="UP000216533">
    <property type="component" value="Unassembled WGS sequence"/>
</dbReference>
<evidence type="ECO:0000313" key="4">
    <source>
        <dbReference type="Proteomes" id="UP000216533"/>
    </source>
</evidence>
<evidence type="ECO:0008006" key="5">
    <source>
        <dbReference type="Google" id="ProtNLM"/>
    </source>
</evidence>
<keyword evidence="3" id="KW-1185">Reference proteome</keyword>
<dbReference type="Proteomes" id="UP000216300">
    <property type="component" value="Unassembled WGS sequence"/>
</dbReference>
<evidence type="ECO:0000313" key="3">
    <source>
        <dbReference type="Proteomes" id="UP000216300"/>
    </source>
</evidence>
<evidence type="ECO:0000313" key="2">
    <source>
        <dbReference type="EMBL" id="OYN92134.1"/>
    </source>
</evidence>
<reference evidence="3 4" key="1">
    <citation type="submission" date="2017-07" db="EMBL/GenBank/DDBJ databases">
        <title>Draft whole genome sequences of clinical Proprionibacteriaceae strains.</title>
        <authorList>
            <person name="Bernier A.-M."/>
            <person name="Bernard K."/>
            <person name="Domingo M.-C."/>
        </authorList>
    </citation>
    <scope>NUCLEOTIDE SEQUENCE [LARGE SCALE GENOMIC DNA]</scope>
    <source>
        <strain evidence="2 3">NML 150081</strain>
        <strain evidence="1 4">NML 160184</strain>
    </source>
</reference>
<sequence length="210" mass="23318">MTIVGDLMQASSDAQSMSLDRFTATYDIPTLVAAHRSHEQDPDSGWTSALHGALRNPGSSARFDLANLLLDHGWPVGRVALLIQFEAYNPFGGRRGHADPRRDAELAARLLAAGADANYLERRGSRPLLLLMNSRFSDAELQPIYDVLLASGRLEPGRQDTSGDSVLRRLWRDTTRVNRNSLAQQLLAYMREHDQPIPALGSDHRRNLPL</sequence>
<dbReference type="EMBL" id="NMVI01000015">
    <property type="protein sequence ID" value="OYN87829.1"/>
    <property type="molecule type" value="Genomic_DNA"/>
</dbReference>
<dbReference type="Gene3D" id="1.25.40.20">
    <property type="entry name" value="Ankyrin repeat-containing domain"/>
    <property type="match status" value="1"/>
</dbReference>
<dbReference type="EMBL" id="NMVJ01000001">
    <property type="protein sequence ID" value="OYN92134.1"/>
    <property type="molecule type" value="Genomic_DNA"/>
</dbReference>
<protein>
    <recommendedName>
        <fullName evidence="5">Ankyrin repeat domain-containing protein</fullName>
    </recommendedName>
</protein>